<dbReference type="AlphaFoldDB" id="A0A409WU97"/>
<dbReference type="STRING" id="181874.A0A409WU97"/>
<evidence type="ECO:0000256" key="4">
    <source>
        <dbReference type="ARBA" id="ARBA00029865"/>
    </source>
</evidence>
<dbReference type="InterPro" id="IPR005824">
    <property type="entry name" value="KOW"/>
</dbReference>
<sequence length="777" mass="87431">MPEHQRKRTWQAMNEGLTDAELHDNTENPESNDTGSAHSLSDAMSIREDQTTSMEAGMMEDGDGYEEEEDTSLQDGKGYKEEATNSMRAEVEAHGKRRRRKGTQRNPFLDMEALDVDTSDEEDHEADIKNESFIDEGDGNNSDNSDNDRHIKDHQEHCHLLQSSNGAANQEYWDALLEWAYGRTKQHSGPLCLGVDDDDEYVISPQDLLWKVPCKAGHEMEAVFSIFNRATHPTSPNVVGPSATFNPSHPGRIYLEAPGEAAARAMVEGISGLFLSCLKLVPPDQRYHAMSPSPRSVPLWVRIHDFRKKWRHVNWTVGIIVPLLNEFGIEVIWQVIVAFKDAECASPGWRWAAVRLDDIRFTIGIGQLPTVDDVQRFSGCPLVNEYSLSVLYECIYRTNIRPGARVKVTRGAFKGSAGYVVEVSDAMADIQTQDGSLETVPIKCIRRHFMVGDEVSIVTTPWRGVIGWVVRIEGQIITIWSDKEFREYRVAAIEAEFFCSSESFQRAAQIPTQGPRLKMTKHDPYARYKGRSVAITGQHPFKGHRGRICETHHDGRIWVQMESVLNGNRMLQFRHHNVSIIEDDTNVLHPLSQSHESQMPQPSPLPFSISISQDSVANTDSSSSSKVVGSLLLDNLPVVDDSIDFPKTEDVAPMPIEDPYWLVDACFKQRIKLSHLHDPHHIVQLVGRGSHPGMVQIRDRKGHVVEMGVQLLSALPPEQPNDFVVVLRGEKAGTLYKVVEVREFETTVKISGRVKRKNHVDPIFSNNNLVQAYGAFK</sequence>
<dbReference type="InterPro" id="IPR014722">
    <property type="entry name" value="Rib_uL2_dom2"/>
</dbReference>
<evidence type="ECO:0000313" key="9">
    <source>
        <dbReference type="Proteomes" id="UP000284842"/>
    </source>
</evidence>
<reference evidence="8 9" key="1">
    <citation type="journal article" date="2018" name="Evol. Lett.">
        <title>Horizontal gene cluster transfer increased hallucinogenic mushroom diversity.</title>
        <authorList>
            <person name="Reynolds H.T."/>
            <person name="Vijayakumar V."/>
            <person name="Gluck-Thaler E."/>
            <person name="Korotkin H.B."/>
            <person name="Matheny P.B."/>
            <person name="Slot J.C."/>
        </authorList>
    </citation>
    <scope>NUCLEOTIDE SEQUENCE [LARGE SCALE GENOMIC DNA]</scope>
    <source>
        <strain evidence="8 9">2629</strain>
    </source>
</reference>
<dbReference type="GO" id="GO:0006368">
    <property type="term" value="P:transcription elongation by RNA polymerase II"/>
    <property type="evidence" value="ECO:0007669"/>
    <property type="project" value="TreeGrafter"/>
</dbReference>
<dbReference type="EMBL" id="NHTK01005204">
    <property type="protein sequence ID" value="PPQ82103.1"/>
    <property type="molecule type" value="Genomic_DNA"/>
</dbReference>
<dbReference type="PANTHER" id="PTHR11125">
    <property type="entry name" value="SUPPRESSOR OF TY 5"/>
    <property type="match status" value="1"/>
</dbReference>
<dbReference type="PANTHER" id="PTHR11125:SF7">
    <property type="entry name" value="TRANSCRIPTION ELONGATION FACTOR SPT5"/>
    <property type="match status" value="1"/>
</dbReference>
<evidence type="ECO:0000256" key="2">
    <source>
        <dbReference type="ARBA" id="ARBA00023163"/>
    </source>
</evidence>
<feature type="domain" description="KOW" evidence="7">
    <location>
        <begin position="448"/>
        <end position="475"/>
    </location>
</feature>
<comment type="function">
    <text evidence="3">The SPT4-SPT5 complex mediates both activation and inhibition of transcription elongation, and plays a role in pre-mRNA processing. This complex seems to be important for the stability of the RNA polymerase II elongation machinery on the chromatin template but not for the inherent ability of this machinery to translocate down the gene.</text>
</comment>
<name>A0A409WU97_9AGAR</name>
<evidence type="ECO:0000256" key="1">
    <source>
        <dbReference type="ARBA" id="ARBA00006956"/>
    </source>
</evidence>
<dbReference type="GO" id="GO:0006357">
    <property type="term" value="P:regulation of transcription by RNA polymerase II"/>
    <property type="evidence" value="ECO:0007669"/>
    <property type="project" value="InterPro"/>
</dbReference>
<dbReference type="InterPro" id="IPR036735">
    <property type="entry name" value="NGN_dom_sf"/>
</dbReference>
<accession>A0A409WU97</accession>
<gene>
    <name evidence="8" type="ORF">CVT24_012424</name>
</gene>
<proteinExistence type="inferred from homology"/>
<feature type="compositionally biased region" description="Basic and acidic residues" evidence="6">
    <location>
        <begin position="77"/>
        <end position="94"/>
    </location>
</feature>
<protein>
    <recommendedName>
        <fullName evidence="4">Chromatin elongation factor SPT5</fullName>
    </recommendedName>
    <alternativeName>
        <fullName evidence="5">Chromatin elongation factor spt5</fullName>
    </alternativeName>
</protein>
<keyword evidence="9" id="KW-1185">Reference proteome</keyword>
<evidence type="ECO:0000256" key="6">
    <source>
        <dbReference type="SAM" id="MobiDB-lite"/>
    </source>
</evidence>
<dbReference type="InterPro" id="IPR008991">
    <property type="entry name" value="Translation_prot_SH3-like_sf"/>
</dbReference>
<evidence type="ECO:0000256" key="5">
    <source>
        <dbReference type="ARBA" id="ARBA00031006"/>
    </source>
</evidence>
<organism evidence="8 9">
    <name type="scientific">Panaeolus cyanescens</name>
    <dbReference type="NCBI Taxonomy" id="181874"/>
    <lineage>
        <taxon>Eukaryota</taxon>
        <taxon>Fungi</taxon>
        <taxon>Dikarya</taxon>
        <taxon>Basidiomycota</taxon>
        <taxon>Agaricomycotina</taxon>
        <taxon>Agaricomycetes</taxon>
        <taxon>Agaricomycetidae</taxon>
        <taxon>Agaricales</taxon>
        <taxon>Agaricineae</taxon>
        <taxon>Galeropsidaceae</taxon>
        <taxon>Panaeolus</taxon>
    </lineage>
</organism>
<dbReference type="GO" id="GO:0003729">
    <property type="term" value="F:mRNA binding"/>
    <property type="evidence" value="ECO:0007669"/>
    <property type="project" value="TreeGrafter"/>
</dbReference>
<keyword evidence="2" id="KW-0804">Transcription</keyword>
<comment type="similarity">
    <text evidence="1">Belongs to the SPT5 family.</text>
</comment>
<dbReference type="Pfam" id="PF03439">
    <property type="entry name" value="Spt5-NGN"/>
    <property type="match status" value="1"/>
</dbReference>
<feature type="domain" description="KOW" evidence="7">
    <location>
        <begin position="717"/>
        <end position="744"/>
    </location>
</feature>
<dbReference type="Gene3D" id="2.30.30.30">
    <property type="match status" value="1"/>
</dbReference>
<dbReference type="InParanoid" id="A0A409WU97"/>
<feature type="compositionally biased region" description="Acidic residues" evidence="6">
    <location>
        <begin position="58"/>
        <end position="72"/>
    </location>
</feature>
<feature type="domain" description="KOW" evidence="7">
    <location>
        <begin position="399"/>
        <end position="426"/>
    </location>
</feature>
<evidence type="ECO:0000313" key="8">
    <source>
        <dbReference type="EMBL" id="PPQ82103.1"/>
    </source>
</evidence>
<dbReference type="InterPro" id="IPR039659">
    <property type="entry name" value="SPT5"/>
</dbReference>
<dbReference type="Proteomes" id="UP000284842">
    <property type="component" value="Unassembled WGS sequence"/>
</dbReference>
<dbReference type="InterPro" id="IPR005100">
    <property type="entry name" value="NGN-domain"/>
</dbReference>
<evidence type="ECO:0000256" key="3">
    <source>
        <dbReference type="ARBA" id="ARBA00024691"/>
    </source>
</evidence>
<dbReference type="Gene3D" id="3.30.70.940">
    <property type="entry name" value="NusG, N-terminal domain"/>
    <property type="match status" value="1"/>
</dbReference>
<comment type="caution">
    <text evidence="8">The sequence shown here is derived from an EMBL/GenBank/DDBJ whole genome shotgun (WGS) entry which is preliminary data.</text>
</comment>
<dbReference type="OrthoDB" id="3066781at2759"/>
<dbReference type="SMART" id="SM00739">
    <property type="entry name" value="KOW"/>
    <property type="match status" value="3"/>
</dbReference>
<dbReference type="GO" id="GO:0032044">
    <property type="term" value="C:DSIF complex"/>
    <property type="evidence" value="ECO:0007669"/>
    <property type="project" value="TreeGrafter"/>
</dbReference>
<feature type="compositionally biased region" description="Acidic residues" evidence="6">
    <location>
        <begin position="112"/>
        <end position="125"/>
    </location>
</feature>
<feature type="region of interest" description="Disordered" evidence="6">
    <location>
        <begin position="1"/>
        <end position="150"/>
    </location>
</feature>
<evidence type="ECO:0000259" key="7">
    <source>
        <dbReference type="SMART" id="SM00739"/>
    </source>
</evidence>
<dbReference type="GO" id="GO:0032784">
    <property type="term" value="P:regulation of DNA-templated transcription elongation"/>
    <property type="evidence" value="ECO:0007669"/>
    <property type="project" value="InterPro"/>
</dbReference>
<dbReference type="SUPFAM" id="SSF50104">
    <property type="entry name" value="Translation proteins SH3-like domain"/>
    <property type="match status" value="1"/>
</dbReference>
<feature type="compositionally biased region" description="Polar residues" evidence="6">
    <location>
        <begin position="28"/>
        <end position="39"/>
    </location>
</feature>